<accession>A0ACB9QG47</accession>
<keyword evidence="2" id="KW-1185">Reference proteome</keyword>
<name>A0ACB9QG47_9MYRT</name>
<protein>
    <submittedName>
        <fullName evidence="1">Uncharacterized protein</fullName>
    </submittedName>
</protein>
<sequence>MDVDVALALEGTVQVPQSPHNTQNPRAKQRHHRHGDLAGGMQGMQPVRKVHGGSVGIMEPAKGANQAEVPS</sequence>
<evidence type="ECO:0000313" key="2">
    <source>
        <dbReference type="Proteomes" id="UP001057402"/>
    </source>
</evidence>
<dbReference type="EMBL" id="CM042885">
    <property type="protein sequence ID" value="KAI4364812.1"/>
    <property type="molecule type" value="Genomic_DNA"/>
</dbReference>
<proteinExistence type="predicted"/>
<reference evidence="2" key="1">
    <citation type="journal article" date="2023" name="Front. Plant Sci.">
        <title>Chromosomal-level genome assembly of Melastoma candidum provides insights into trichome evolution.</title>
        <authorList>
            <person name="Zhong Y."/>
            <person name="Wu W."/>
            <person name="Sun C."/>
            <person name="Zou P."/>
            <person name="Liu Y."/>
            <person name="Dai S."/>
            <person name="Zhou R."/>
        </authorList>
    </citation>
    <scope>NUCLEOTIDE SEQUENCE [LARGE SCALE GENOMIC DNA]</scope>
</reference>
<dbReference type="Proteomes" id="UP001057402">
    <property type="component" value="Chromosome 6"/>
</dbReference>
<organism evidence="1 2">
    <name type="scientific">Melastoma candidum</name>
    <dbReference type="NCBI Taxonomy" id="119954"/>
    <lineage>
        <taxon>Eukaryota</taxon>
        <taxon>Viridiplantae</taxon>
        <taxon>Streptophyta</taxon>
        <taxon>Embryophyta</taxon>
        <taxon>Tracheophyta</taxon>
        <taxon>Spermatophyta</taxon>
        <taxon>Magnoliopsida</taxon>
        <taxon>eudicotyledons</taxon>
        <taxon>Gunneridae</taxon>
        <taxon>Pentapetalae</taxon>
        <taxon>rosids</taxon>
        <taxon>malvids</taxon>
        <taxon>Myrtales</taxon>
        <taxon>Melastomataceae</taxon>
        <taxon>Melastomatoideae</taxon>
        <taxon>Melastomateae</taxon>
        <taxon>Melastoma</taxon>
    </lineage>
</organism>
<gene>
    <name evidence="1" type="ORF">MLD38_020855</name>
</gene>
<comment type="caution">
    <text evidence="1">The sequence shown here is derived from an EMBL/GenBank/DDBJ whole genome shotgun (WGS) entry which is preliminary data.</text>
</comment>
<evidence type="ECO:0000313" key="1">
    <source>
        <dbReference type="EMBL" id="KAI4364812.1"/>
    </source>
</evidence>